<gene>
    <name evidence="7" type="ORF">FA09DRAFT_38675</name>
</gene>
<organism evidence="7 8">
    <name type="scientific">Tilletiopsis washingtonensis</name>
    <dbReference type="NCBI Taxonomy" id="58919"/>
    <lineage>
        <taxon>Eukaryota</taxon>
        <taxon>Fungi</taxon>
        <taxon>Dikarya</taxon>
        <taxon>Basidiomycota</taxon>
        <taxon>Ustilaginomycotina</taxon>
        <taxon>Exobasidiomycetes</taxon>
        <taxon>Entylomatales</taxon>
        <taxon>Entylomatales incertae sedis</taxon>
        <taxon>Tilletiopsis</taxon>
    </lineage>
</organism>
<evidence type="ECO:0008006" key="9">
    <source>
        <dbReference type="Google" id="ProtNLM"/>
    </source>
</evidence>
<dbReference type="RefSeq" id="XP_025597825.1">
    <property type="nucleotide sequence ID" value="XM_025745627.1"/>
</dbReference>
<dbReference type="InterPro" id="IPR022694">
    <property type="entry name" value="3-OHacyl-CoA_DH"/>
</dbReference>
<feature type="binding site" evidence="4">
    <location>
        <position position="39"/>
    </location>
    <ligand>
        <name>NAD(+)</name>
        <dbReference type="ChEBI" id="CHEBI:57540"/>
    </ligand>
</feature>
<evidence type="ECO:0000256" key="3">
    <source>
        <dbReference type="PIRSR" id="PIRSR000105-1"/>
    </source>
</evidence>
<dbReference type="GeneID" id="37273171"/>
<evidence type="ECO:0000256" key="1">
    <source>
        <dbReference type="ARBA" id="ARBA00009463"/>
    </source>
</evidence>
<feature type="site" description="Important for catalytic activity" evidence="3">
    <location>
        <position position="167"/>
    </location>
</feature>
<evidence type="ECO:0000256" key="2">
    <source>
        <dbReference type="ARBA" id="ARBA00023002"/>
    </source>
</evidence>
<dbReference type="GO" id="GO:0006631">
    <property type="term" value="P:fatty acid metabolic process"/>
    <property type="evidence" value="ECO:0007669"/>
    <property type="project" value="InterPro"/>
</dbReference>
<feature type="binding site" evidence="4">
    <location>
        <position position="301"/>
    </location>
    <ligand>
        <name>NAD(+)</name>
        <dbReference type="ChEBI" id="CHEBI:57540"/>
    </ligand>
</feature>
<dbReference type="InterPro" id="IPR006180">
    <property type="entry name" value="3-OHacyl-CoA_DH_CS"/>
</dbReference>
<dbReference type="STRING" id="58919.A0A316Z8G1"/>
<evidence type="ECO:0000256" key="4">
    <source>
        <dbReference type="PIRSR" id="PIRSR000105-2"/>
    </source>
</evidence>
<keyword evidence="8" id="KW-1185">Reference proteome</keyword>
<dbReference type="SUPFAM" id="SSF51735">
    <property type="entry name" value="NAD(P)-binding Rossmann-fold domains"/>
    <property type="match status" value="1"/>
</dbReference>
<comment type="similarity">
    <text evidence="1">Belongs to the 3-hydroxyacyl-CoA dehydrogenase family.</text>
</comment>
<dbReference type="Gene3D" id="3.40.50.720">
    <property type="entry name" value="NAD(P)-binding Rossmann-like Domain"/>
    <property type="match status" value="1"/>
</dbReference>
<dbReference type="PIRSF" id="PIRSF000105">
    <property type="entry name" value="HCDH"/>
    <property type="match status" value="1"/>
</dbReference>
<feature type="binding site" evidence="4">
    <location>
        <position position="106"/>
    </location>
    <ligand>
        <name>NAD(+)</name>
        <dbReference type="ChEBI" id="CHEBI:57540"/>
    </ligand>
</feature>
<dbReference type="Gene3D" id="1.10.1040.10">
    <property type="entry name" value="N-(1-d-carboxylethyl)-l-norvaline Dehydrogenase, domain 2"/>
    <property type="match status" value="1"/>
</dbReference>
<feature type="binding site" evidence="4">
    <location>
        <position position="133"/>
    </location>
    <ligand>
        <name>NAD(+)</name>
        <dbReference type="ChEBI" id="CHEBI:57540"/>
    </ligand>
</feature>
<dbReference type="GO" id="GO:0016616">
    <property type="term" value="F:oxidoreductase activity, acting on the CH-OH group of donors, NAD or NADP as acceptor"/>
    <property type="evidence" value="ECO:0007669"/>
    <property type="project" value="InterPro"/>
</dbReference>
<keyword evidence="4" id="KW-0520">NAD</keyword>
<feature type="binding site" evidence="4">
    <location>
        <position position="170"/>
    </location>
    <ligand>
        <name>NAD(+)</name>
        <dbReference type="ChEBI" id="CHEBI:57540"/>
    </ligand>
</feature>
<dbReference type="InterPro" id="IPR006176">
    <property type="entry name" value="3-OHacyl-CoA_DH_NAD-bd"/>
</dbReference>
<dbReference type="Pfam" id="PF02737">
    <property type="entry name" value="3HCDH_N"/>
    <property type="match status" value="1"/>
</dbReference>
<dbReference type="EMBL" id="KZ819294">
    <property type="protein sequence ID" value="PWN97546.1"/>
    <property type="molecule type" value="Genomic_DNA"/>
</dbReference>
<evidence type="ECO:0000259" key="5">
    <source>
        <dbReference type="Pfam" id="PF00725"/>
    </source>
</evidence>
<dbReference type="Pfam" id="PF00725">
    <property type="entry name" value="3HCDH"/>
    <property type="match status" value="1"/>
</dbReference>
<feature type="binding site" evidence="4">
    <location>
        <begin position="14"/>
        <end position="19"/>
    </location>
    <ligand>
        <name>NAD(+)</name>
        <dbReference type="ChEBI" id="CHEBI:57540"/>
    </ligand>
</feature>
<reference evidence="7 8" key="1">
    <citation type="journal article" date="2018" name="Mol. Biol. Evol.">
        <title>Broad Genomic Sampling Reveals a Smut Pathogenic Ancestry of the Fungal Clade Ustilaginomycotina.</title>
        <authorList>
            <person name="Kijpornyongpan T."/>
            <person name="Mondo S.J."/>
            <person name="Barry K."/>
            <person name="Sandor L."/>
            <person name="Lee J."/>
            <person name="Lipzen A."/>
            <person name="Pangilinan J."/>
            <person name="LaButti K."/>
            <person name="Hainaut M."/>
            <person name="Henrissat B."/>
            <person name="Grigoriev I.V."/>
            <person name="Spatafora J.W."/>
            <person name="Aime M.C."/>
        </authorList>
    </citation>
    <scope>NUCLEOTIDE SEQUENCE [LARGE SCALE GENOMIC DNA]</scope>
    <source>
        <strain evidence="7 8">MCA 4186</strain>
    </source>
</reference>
<evidence type="ECO:0000259" key="6">
    <source>
        <dbReference type="Pfam" id="PF02737"/>
    </source>
</evidence>
<dbReference type="PANTHER" id="PTHR48075:SF5">
    <property type="entry name" value="3-HYDROXYBUTYRYL-COA DEHYDROGENASE"/>
    <property type="match status" value="1"/>
</dbReference>
<feature type="domain" description="3-hydroxyacyl-CoA dehydrogenase NAD binding" evidence="6">
    <location>
        <begin position="9"/>
        <end position="210"/>
    </location>
</feature>
<dbReference type="GO" id="GO:0070403">
    <property type="term" value="F:NAD+ binding"/>
    <property type="evidence" value="ECO:0007669"/>
    <property type="project" value="InterPro"/>
</dbReference>
<dbReference type="InterPro" id="IPR013328">
    <property type="entry name" value="6PGD_dom2"/>
</dbReference>
<evidence type="ECO:0000313" key="8">
    <source>
        <dbReference type="Proteomes" id="UP000245946"/>
    </source>
</evidence>
<proteinExistence type="inferred from homology"/>
<dbReference type="PROSITE" id="PS00067">
    <property type="entry name" value="3HCDH"/>
    <property type="match status" value="1"/>
</dbReference>
<dbReference type="InterPro" id="IPR006108">
    <property type="entry name" value="3HC_DH_C"/>
</dbReference>
<dbReference type="Proteomes" id="UP000245946">
    <property type="component" value="Unassembled WGS sequence"/>
</dbReference>
<feature type="binding site" evidence="4">
    <location>
        <position position="111"/>
    </location>
    <ligand>
        <name>NAD(+)</name>
        <dbReference type="ChEBI" id="CHEBI:57540"/>
    </ligand>
</feature>
<dbReference type="InterPro" id="IPR008927">
    <property type="entry name" value="6-PGluconate_DH-like_C_sf"/>
</dbReference>
<dbReference type="OrthoDB" id="5958943at2759"/>
<feature type="domain" description="3-hydroxyacyl-CoA dehydrogenase C-terminal" evidence="5">
    <location>
        <begin position="213"/>
        <end position="309"/>
    </location>
</feature>
<keyword evidence="2" id="KW-0560">Oxidoreductase</keyword>
<accession>A0A316Z8G1</accession>
<dbReference type="InterPro" id="IPR036291">
    <property type="entry name" value="NAD(P)-bd_dom_sf"/>
</dbReference>
<dbReference type="SUPFAM" id="SSF48179">
    <property type="entry name" value="6-phosphogluconate dehydrogenase C-terminal domain-like"/>
    <property type="match status" value="1"/>
</dbReference>
<sequence length="311" mass="33037">MSLKHGIKTVGVVGMGQMGMGIGYVSALKAQIPRVIMCDASPAQVTKGVSFFEGLLAKDVKKGKISQEQADAARARLTAVGSIEELAACQQEGAGSIDMVIEAATESLPIKLKIFGSLATQLPLDTILATNTSSISVSKIAAAAVSERAEKGSREAWEGPKRALGLHFFNPVPVMSLVELIPALQTSESVTARARAFAEACGKTVTTSQDVPGFVSNRLLMPFINEAVMCLEQGIASKEDIDTTLKLGMNHPMGPLVLADFIGLDTCLAIMETLYRETADSKYRPAVLLGRMVDAGWYGKKSGKGFYDYTA</sequence>
<protein>
    <recommendedName>
        <fullName evidence="9">3-hydroxybutyryl-CoA dehydrogenase</fullName>
    </recommendedName>
</protein>
<dbReference type="AlphaFoldDB" id="A0A316Z8G1"/>
<dbReference type="PANTHER" id="PTHR48075">
    <property type="entry name" value="3-HYDROXYACYL-COA DEHYDROGENASE FAMILY PROTEIN"/>
    <property type="match status" value="1"/>
</dbReference>
<evidence type="ECO:0000313" key="7">
    <source>
        <dbReference type="EMBL" id="PWN97546.1"/>
    </source>
</evidence>
<name>A0A316Z8G1_9BASI</name>